<keyword evidence="5 6" id="KW-0472">Membrane</keyword>
<keyword evidence="3 6" id="KW-0812">Transmembrane</keyword>
<protein>
    <submittedName>
        <fullName evidence="7">Putative membrane protein</fullName>
    </submittedName>
</protein>
<name>A0A4R6S9T9_9MICO</name>
<feature type="transmembrane region" description="Helical" evidence="6">
    <location>
        <begin position="139"/>
        <end position="162"/>
    </location>
</feature>
<dbReference type="EMBL" id="SNYA01000001">
    <property type="protein sequence ID" value="TDP95706.1"/>
    <property type="molecule type" value="Genomic_DNA"/>
</dbReference>
<feature type="transmembrane region" description="Helical" evidence="6">
    <location>
        <begin position="95"/>
        <end position="115"/>
    </location>
</feature>
<accession>A0A4R6S9T9</accession>
<keyword evidence="2" id="KW-1003">Cell membrane</keyword>
<evidence type="ECO:0000256" key="5">
    <source>
        <dbReference type="ARBA" id="ARBA00023136"/>
    </source>
</evidence>
<evidence type="ECO:0000313" key="8">
    <source>
        <dbReference type="Proteomes" id="UP000295601"/>
    </source>
</evidence>
<evidence type="ECO:0000256" key="2">
    <source>
        <dbReference type="ARBA" id="ARBA00022475"/>
    </source>
</evidence>
<dbReference type="Pfam" id="PF09678">
    <property type="entry name" value="Caa3_CtaG"/>
    <property type="match status" value="1"/>
</dbReference>
<dbReference type="GO" id="GO:0005886">
    <property type="term" value="C:plasma membrane"/>
    <property type="evidence" value="ECO:0007669"/>
    <property type="project" value="UniProtKB-SubCell"/>
</dbReference>
<feature type="transmembrane region" description="Helical" evidence="6">
    <location>
        <begin position="63"/>
        <end position="83"/>
    </location>
</feature>
<reference evidence="7 8" key="1">
    <citation type="submission" date="2019-03" db="EMBL/GenBank/DDBJ databases">
        <title>Genomic analyses of the natural microbiome of Caenorhabditis elegans.</title>
        <authorList>
            <person name="Samuel B."/>
        </authorList>
    </citation>
    <scope>NUCLEOTIDE SEQUENCE [LARGE SCALE GENOMIC DNA]</scope>
    <source>
        <strain evidence="7 8">JUb18</strain>
    </source>
</reference>
<dbReference type="InterPro" id="IPR019108">
    <property type="entry name" value="Caa3_assmbl_CtaG-rel"/>
</dbReference>
<evidence type="ECO:0000256" key="6">
    <source>
        <dbReference type="SAM" id="Phobius"/>
    </source>
</evidence>
<sequence>MFRVLPANVGASDSSELSDLVQFDPLSASPLAWLAVATLVMYLIGAITLWVQGKRWGIGSTLSFVAGCTLWFAATGLSLNAYAGELVSVLLFQHITLMVAVPPLLLMGAPGRLLLRATPRQGIGRPVLRVALTGQRSRISYALLHPAVAIVVAGLAFPALYFTDAVSWILAVPGGHLILLTLLFVSGVIAAAPLWSLDQLPRTPSYVVRLIDVVIEIQIHALFGLILLRAGGALFSWYSDEPEEWGITRALDQAIGGGLVWSYGELPLLIVLIVTLSKWRTSDLRAARHRQPQEDADLDEYNAYLAAVAAREGQPQFQSQPTPNRETQP</sequence>
<comment type="caution">
    <text evidence="7">The sequence shown here is derived from an EMBL/GenBank/DDBJ whole genome shotgun (WGS) entry which is preliminary data.</text>
</comment>
<feature type="transmembrane region" description="Helical" evidence="6">
    <location>
        <begin position="213"/>
        <end position="238"/>
    </location>
</feature>
<comment type="subcellular location">
    <subcellularLocation>
        <location evidence="1">Cell membrane</location>
        <topology evidence="1">Multi-pass membrane protein</topology>
    </subcellularLocation>
</comment>
<dbReference type="AlphaFoldDB" id="A0A4R6S9T9"/>
<evidence type="ECO:0000313" key="7">
    <source>
        <dbReference type="EMBL" id="TDP95706.1"/>
    </source>
</evidence>
<evidence type="ECO:0000256" key="1">
    <source>
        <dbReference type="ARBA" id="ARBA00004651"/>
    </source>
</evidence>
<gene>
    <name evidence="7" type="ORF">EDF62_0400</name>
</gene>
<proteinExistence type="predicted"/>
<feature type="transmembrane region" description="Helical" evidence="6">
    <location>
        <begin position="31"/>
        <end position="51"/>
    </location>
</feature>
<feature type="transmembrane region" description="Helical" evidence="6">
    <location>
        <begin position="168"/>
        <end position="192"/>
    </location>
</feature>
<feature type="transmembrane region" description="Helical" evidence="6">
    <location>
        <begin position="258"/>
        <end position="276"/>
    </location>
</feature>
<keyword evidence="4 6" id="KW-1133">Transmembrane helix</keyword>
<evidence type="ECO:0000256" key="4">
    <source>
        <dbReference type="ARBA" id="ARBA00022989"/>
    </source>
</evidence>
<keyword evidence="8" id="KW-1185">Reference proteome</keyword>
<dbReference type="Proteomes" id="UP000295601">
    <property type="component" value="Unassembled WGS sequence"/>
</dbReference>
<organism evidence="7 8">
    <name type="scientific">Leucobacter luti</name>
    <dbReference type="NCBI Taxonomy" id="340320"/>
    <lineage>
        <taxon>Bacteria</taxon>
        <taxon>Bacillati</taxon>
        <taxon>Actinomycetota</taxon>
        <taxon>Actinomycetes</taxon>
        <taxon>Micrococcales</taxon>
        <taxon>Microbacteriaceae</taxon>
        <taxon>Leucobacter</taxon>
    </lineage>
</organism>
<evidence type="ECO:0000256" key="3">
    <source>
        <dbReference type="ARBA" id="ARBA00022692"/>
    </source>
</evidence>